<dbReference type="Proteomes" id="UP000677228">
    <property type="component" value="Unassembled WGS sequence"/>
</dbReference>
<dbReference type="InterPro" id="IPR011990">
    <property type="entry name" value="TPR-like_helical_dom_sf"/>
</dbReference>
<evidence type="ECO:0000313" key="4">
    <source>
        <dbReference type="EMBL" id="CAF1570492.1"/>
    </source>
</evidence>
<keyword evidence="2 3" id="KW-0802">TPR repeat</keyword>
<dbReference type="Gene3D" id="1.25.40.10">
    <property type="entry name" value="Tetratricopeptide repeat domain"/>
    <property type="match status" value="1"/>
</dbReference>
<evidence type="ECO:0000256" key="1">
    <source>
        <dbReference type="ARBA" id="ARBA00022737"/>
    </source>
</evidence>
<dbReference type="InterPro" id="IPR019734">
    <property type="entry name" value="TPR_rpt"/>
</dbReference>
<dbReference type="PROSITE" id="PS50005">
    <property type="entry name" value="TPR"/>
    <property type="match status" value="1"/>
</dbReference>
<dbReference type="PANTHER" id="PTHR45641">
    <property type="entry name" value="TETRATRICOPEPTIDE REPEAT PROTEIN (AFU_ORTHOLOGUE AFUA_6G03870)"/>
    <property type="match status" value="1"/>
</dbReference>
<accession>A0A8S2UV24</accession>
<protein>
    <recommendedName>
        <fullName evidence="7">Tetratricopeptide repeat protein</fullName>
    </recommendedName>
</protein>
<organism evidence="5 6">
    <name type="scientific">Didymodactylos carnosus</name>
    <dbReference type="NCBI Taxonomy" id="1234261"/>
    <lineage>
        <taxon>Eukaryota</taxon>
        <taxon>Metazoa</taxon>
        <taxon>Spiralia</taxon>
        <taxon>Gnathifera</taxon>
        <taxon>Rotifera</taxon>
        <taxon>Eurotatoria</taxon>
        <taxon>Bdelloidea</taxon>
        <taxon>Philodinida</taxon>
        <taxon>Philodinidae</taxon>
        <taxon>Didymodactylos</taxon>
    </lineage>
</organism>
<feature type="non-terminal residue" evidence="5">
    <location>
        <position position="1"/>
    </location>
</feature>
<feature type="repeat" description="TPR" evidence="3">
    <location>
        <begin position="139"/>
        <end position="172"/>
    </location>
</feature>
<dbReference type="EMBL" id="CAJNOK010043655">
    <property type="protein sequence ID" value="CAF1570492.1"/>
    <property type="molecule type" value="Genomic_DNA"/>
</dbReference>
<evidence type="ECO:0000256" key="2">
    <source>
        <dbReference type="ARBA" id="ARBA00022803"/>
    </source>
</evidence>
<dbReference type="AlphaFoldDB" id="A0A8S2UV24"/>
<evidence type="ECO:0000313" key="5">
    <source>
        <dbReference type="EMBL" id="CAF4364882.1"/>
    </source>
</evidence>
<name>A0A8S2UV24_9BILA</name>
<evidence type="ECO:0000256" key="3">
    <source>
        <dbReference type="PROSITE-ProRule" id="PRU00339"/>
    </source>
</evidence>
<dbReference type="EMBL" id="CAJOBA010066451">
    <property type="protein sequence ID" value="CAF4364882.1"/>
    <property type="molecule type" value="Genomic_DNA"/>
</dbReference>
<dbReference type="PANTHER" id="PTHR45641:SF19">
    <property type="entry name" value="NEPHROCYSTIN-3"/>
    <property type="match status" value="1"/>
</dbReference>
<proteinExistence type="predicted"/>
<keyword evidence="1" id="KW-0677">Repeat</keyword>
<sequence length="198" mass="22402">NGLYFQLESEHTKFVEMCKDDDGTIEEYILTVYRGQKLKSYELQTLKDNIGKLVSVNTFFSTTYDKNVALLFAGNGSNVIFSLVECTLFEIEICTAVKTKKPYANIKENTDQLSKALEYHNIALDITSDALGPDHWLMASSYSNLASVYDAIGDIAIAKRYYEKAMEIQTKVDIHHEDRKFSAIYSNIGGLYRMSGDI</sequence>
<dbReference type="Proteomes" id="UP000682733">
    <property type="component" value="Unassembled WGS sequence"/>
</dbReference>
<dbReference type="Pfam" id="PF13424">
    <property type="entry name" value="TPR_12"/>
    <property type="match status" value="1"/>
</dbReference>
<comment type="caution">
    <text evidence="5">The sequence shown here is derived from an EMBL/GenBank/DDBJ whole genome shotgun (WGS) entry which is preliminary data.</text>
</comment>
<dbReference type="SUPFAM" id="SSF56399">
    <property type="entry name" value="ADP-ribosylation"/>
    <property type="match status" value="1"/>
</dbReference>
<dbReference type="SUPFAM" id="SSF48452">
    <property type="entry name" value="TPR-like"/>
    <property type="match status" value="1"/>
</dbReference>
<gene>
    <name evidence="4" type="ORF">OVA965_LOCUS40332</name>
    <name evidence="5" type="ORF">TMI583_LOCUS41752</name>
</gene>
<evidence type="ECO:0000313" key="6">
    <source>
        <dbReference type="Proteomes" id="UP000682733"/>
    </source>
</evidence>
<evidence type="ECO:0008006" key="7">
    <source>
        <dbReference type="Google" id="ProtNLM"/>
    </source>
</evidence>
<reference evidence="5" key="1">
    <citation type="submission" date="2021-02" db="EMBL/GenBank/DDBJ databases">
        <authorList>
            <person name="Nowell W R."/>
        </authorList>
    </citation>
    <scope>NUCLEOTIDE SEQUENCE</scope>
</reference>